<dbReference type="STRING" id="454130.A0A0U4ZMZ1"/>
<accession>A0A0U4ZMZ1</accession>
<gene>
    <name evidence="3" type="ORF">ASPCAL13961</name>
</gene>
<protein>
    <recommendedName>
        <fullName evidence="2">F-box domain-containing protein</fullName>
    </recommendedName>
</protein>
<feature type="signal peptide" evidence="1">
    <location>
        <begin position="1"/>
        <end position="18"/>
    </location>
</feature>
<dbReference type="Gene3D" id="1.20.1280.50">
    <property type="match status" value="1"/>
</dbReference>
<dbReference type="SMART" id="SM00256">
    <property type="entry name" value="FBOX"/>
    <property type="match status" value="1"/>
</dbReference>
<dbReference type="OrthoDB" id="3800738at2759"/>
<keyword evidence="1" id="KW-0732">Signal</keyword>
<keyword evidence="4" id="KW-1185">Reference proteome</keyword>
<dbReference type="InterPro" id="IPR001810">
    <property type="entry name" value="F-box_dom"/>
</dbReference>
<dbReference type="AlphaFoldDB" id="A0A0U4ZMZ1"/>
<evidence type="ECO:0000313" key="4">
    <source>
        <dbReference type="Proteomes" id="UP000054771"/>
    </source>
</evidence>
<evidence type="ECO:0000313" key="3">
    <source>
        <dbReference type="EMBL" id="CEL10853.1"/>
    </source>
</evidence>
<proteinExistence type="predicted"/>
<dbReference type="Pfam" id="PF12937">
    <property type="entry name" value="F-box-like"/>
    <property type="match status" value="1"/>
</dbReference>
<dbReference type="InterPro" id="IPR036047">
    <property type="entry name" value="F-box-like_dom_sf"/>
</dbReference>
<sequence length="358" mass="41093">MAANKVLCLVELLELILLNLPMRDLLLVQRVCRQWRACIRSSSRLKQKLFLQTPEPCPRPDTNLEVEMNPLLQETFPAFFTHLETLDRGTFNDTKADSSTLSDERLSLLRVASCNPSLKAQGWYQDPSRREAVLRREASWRRMFPSHPPPRQGVFHAHQVGCGCGAPRLRAGRLGERHRRFNRSPGARMWLIWDAVMFLRDDFPSGVFSVSWWRRRAPVGDAGVQGENDLGSAEMKSWILELVVDTRPTWDCYSACRGYKPTGFGIAEHEDLIAYDDYKDYEMVMAKITKHEAPPVSVMKKFVREAKAKVDAAKHRHWLADRSEDSEDPDECSTEDLHSLVEHYHGILKQKSLPQRPG</sequence>
<evidence type="ECO:0000259" key="2">
    <source>
        <dbReference type="SMART" id="SM00256"/>
    </source>
</evidence>
<name>A0A0U4ZMZ1_ASPCI</name>
<feature type="chain" id="PRO_5006854787" description="F-box domain-containing protein" evidence="1">
    <location>
        <begin position="19"/>
        <end position="358"/>
    </location>
</feature>
<feature type="domain" description="F-box" evidence="2">
    <location>
        <begin position="9"/>
        <end position="48"/>
    </location>
</feature>
<organism evidence="3 4">
    <name type="scientific">Aspergillus calidoustus</name>
    <dbReference type="NCBI Taxonomy" id="454130"/>
    <lineage>
        <taxon>Eukaryota</taxon>
        <taxon>Fungi</taxon>
        <taxon>Dikarya</taxon>
        <taxon>Ascomycota</taxon>
        <taxon>Pezizomycotina</taxon>
        <taxon>Eurotiomycetes</taxon>
        <taxon>Eurotiomycetidae</taxon>
        <taxon>Eurotiales</taxon>
        <taxon>Aspergillaceae</taxon>
        <taxon>Aspergillus</taxon>
        <taxon>Aspergillus subgen. Nidulantes</taxon>
    </lineage>
</organism>
<dbReference type="SUPFAM" id="SSF81383">
    <property type="entry name" value="F-box domain"/>
    <property type="match status" value="1"/>
</dbReference>
<evidence type="ECO:0000256" key="1">
    <source>
        <dbReference type="SAM" id="SignalP"/>
    </source>
</evidence>
<dbReference type="Proteomes" id="UP000054771">
    <property type="component" value="Unassembled WGS sequence"/>
</dbReference>
<dbReference type="EMBL" id="CDMC01000021">
    <property type="protein sequence ID" value="CEL10853.1"/>
    <property type="molecule type" value="Genomic_DNA"/>
</dbReference>
<reference evidence="4" key="1">
    <citation type="journal article" date="2016" name="Genome Announc.">
        <title>Draft genome sequences of fungus Aspergillus calidoustus.</title>
        <authorList>
            <person name="Horn F."/>
            <person name="Linde J."/>
            <person name="Mattern D.J."/>
            <person name="Walther G."/>
            <person name="Guthke R."/>
            <person name="Scherlach K."/>
            <person name="Martin K."/>
            <person name="Brakhage A.A."/>
            <person name="Petzke L."/>
            <person name="Valiante V."/>
        </authorList>
    </citation>
    <scope>NUCLEOTIDE SEQUENCE [LARGE SCALE GENOMIC DNA]</scope>
    <source>
        <strain evidence="4">SF006504</strain>
    </source>
</reference>